<dbReference type="Pfam" id="PF03713">
    <property type="entry name" value="DUF305"/>
    <property type="match status" value="1"/>
</dbReference>
<organism evidence="1 2">
    <name type="scientific">Clostridium butyricum</name>
    <dbReference type="NCBI Taxonomy" id="1492"/>
    <lineage>
        <taxon>Bacteria</taxon>
        <taxon>Bacillati</taxon>
        <taxon>Bacillota</taxon>
        <taxon>Clostridia</taxon>
        <taxon>Eubacteriales</taxon>
        <taxon>Clostridiaceae</taxon>
        <taxon>Clostridium</taxon>
    </lineage>
</organism>
<protein>
    <submittedName>
        <fullName evidence="1">DUF305 domain-containing protein</fullName>
    </submittedName>
</protein>
<name>A0A2S7FCK4_CLOBU</name>
<dbReference type="InterPro" id="IPR012347">
    <property type="entry name" value="Ferritin-like"/>
</dbReference>
<dbReference type="RefSeq" id="WP_027635956.1">
    <property type="nucleotide sequence ID" value="NZ_CANCWB010000001.1"/>
</dbReference>
<sequence length="209" mass="24622">MKKYIRYLYCGIISIMLLFIYSINILAESDAQTKEFMNNHSEILKSIKECTECINKKGDIRIDFLEEVIHYNEIQICMSENFIKCGDDKNVRNMAKALIKNAMECTTELSEILNSINEKPSINKELEEEYINEYVESYEKMIKNLECKRDDDIGKIFLKSSIKQHESLIELTEIFIKYSDDEKIIETAKGIREKNYKEIKKIKSVLRKV</sequence>
<proteinExistence type="predicted"/>
<dbReference type="InterPro" id="IPR005183">
    <property type="entry name" value="DUF305_CopM-like"/>
</dbReference>
<gene>
    <name evidence="1" type="ORF">AWN73_02335</name>
</gene>
<dbReference type="Proteomes" id="UP000238081">
    <property type="component" value="Unassembled WGS sequence"/>
</dbReference>
<reference evidence="1 2" key="1">
    <citation type="submission" date="2016-01" db="EMBL/GenBank/DDBJ databases">
        <title>Characterization of the Clostridium difficile lineages that are prevalent in Hong Kong and China.</title>
        <authorList>
            <person name="Kwok J.S.-L."/>
            <person name="Lam W.-Y."/>
            <person name="Ip M."/>
            <person name="Chan T.-F."/>
            <person name="Hawkey P.M."/>
            <person name="Tsui S.K.-W."/>
        </authorList>
    </citation>
    <scope>NUCLEOTIDE SEQUENCE [LARGE SCALE GENOMIC DNA]</scope>
    <source>
        <strain evidence="1 2">300064</strain>
    </source>
</reference>
<evidence type="ECO:0000313" key="1">
    <source>
        <dbReference type="EMBL" id="PPV15943.1"/>
    </source>
</evidence>
<dbReference type="EMBL" id="LRDH01000096">
    <property type="protein sequence ID" value="PPV15943.1"/>
    <property type="molecule type" value="Genomic_DNA"/>
</dbReference>
<comment type="caution">
    <text evidence="1">The sequence shown here is derived from an EMBL/GenBank/DDBJ whole genome shotgun (WGS) entry which is preliminary data.</text>
</comment>
<dbReference type="AlphaFoldDB" id="A0A2S7FCK4"/>
<evidence type="ECO:0000313" key="2">
    <source>
        <dbReference type="Proteomes" id="UP000238081"/>
    </source>
</evidence>
<accession>A0A2S7FCK4</accession>
<dbReference type="Gene3D" id="1.20.1260.10">
    <property type="match status" value="1"/>
</dbReference>